<feature type="region of interest" description="Disordered" evidence="5">
    <location>
        <begin position="555"/>
        <end position="599"/>
    </location>
</feature>
<feature type="region of interest" description="Disordered" evidence="5">
    <location>
        <begin position="856"/>
        <end position="877"/>
    </location>
</feature>
<evidence type="ECO:0000313" key="8">
    <source>
        <dbReference type="EMBL" id="GAX82864.1"/>
    </source>
</evidence>
<feature type="transmembrane region" description="Helical" evidence="6">
    <location>
        <begin position="345"/>
        <end position="367"/>
    </location>
</feature>
<name>A0A250XIF7_9CHLO</name>
<dbReference type="STRING" id="1157962.A0A250XIF7"/>
<keyword evidence="2 6" id="KW-0812">Transmembrane</keyword>
<comment type="subcellular location">
    <subcellularLocation>
        <location evidence="1">Membrane</location>
        <topology evidence="1">Multi-pass membrane protein</topology>
    </subcellularLocation>
</comment>
<evidence type="ECO:0000256" key="6">
    <source>
        <dbReference type="SAM" id="Phobius"/>
    </source>
</evidence>
<evidence type="ECO:0000313" key="9">
    <source>
        <dbReference type="Proteomes" id="UP000232323"/>
    </source>
</evidence>
<feature type="region of interest" description="Disordered" evidence="5">
    <location>
        <begin position="991"/>
        <end position="1021"/>
    </location>
</feature>
<feature type="region of interest" description="Disordered" evidence="5">
    <location>
        <begin position="654"/>
        <end position="688"/>
    </location>
</feature>
<evidence type="ECO:0000256" key="2">
    <source>
        <dbReference type="ARBA" id="ARBA00022692"/>
    </source>
</evidence>
<feature type="transmembrane region" description="Helical" evidence="6">
    <location>
        <begin position="229"/>
        <end position="256"/>
    </location>
</feature>
<sequence>MIAQGAATAPPSQTDSSFVTNFYARLFAGKNNSIYPYGVDPVFLQTSSLYNPVIFNNMPLFYNTSDDQQISVNGIPYGFHHLDMPGYDDGFPVLFENSLSQTRSAQLMQYLLDGSYLDASSDTMTAELLTYNPVLHILGYAQAMFQWRDDGSITGTVTLSGLPALDYLLPTDSAYATFQKVFVHELAPLWTLTLFFLGYAIIKMCRAIEELSRGYVPEEKSSLRRGLRLLAYHAAIEKYDVLMAFIIFIGAVYYTLYMAKYASSFVAQANYKVYDGASVSSAHWLLTARENPNGTNVDPIALSNLNVSTPSTPADPGRWILPKGSNDMETYVSVMASTHVMLEYWTVYGIIQAVVILMLVIRLLLALTFQSRVAVITKTLAIAFPELVHLVVIIVTVTSMWAMLAHVVFGWREEYVSTYEDSLFWHFTAMIDLNKTNAIYLAATGINSIQVSMLENILIETCFIIYQLLDSRLLVNFVVTVLIAAFIQIRYSNKGKTSTAVKDLGEVVFPNLARWVREQVLLMGRKSGAHPVVMTGRERFGAVAHFSRTSRVFPSSQSALKENEGAPLPGSTDIATSALPSKHSYTPSGSQGVAARLQQPSDRWLQQKLREDVLHGWHKQAPSERVHVVKIGDMYFEVEALHGALIPFSERHMKSSDVKPSTHGPASKAGKINEMPQKEQKKGVPVSEAAVEIVESTETEKDLKAREAMEACLHNESLSASSSDSQTEKPVVEKLRGGGDIEAGVQGKHSVAPDDSESSERYRDSAPEAHLRPRASAASQQSFRHASFLFDKVSQGFRSFRQVLGDRNKGHEDASTEDVAKPIFSVENLEADVRALLVAQRLHVKLYTSIQIRPEGSRNKVERRPLEPHHVDSVDEHGMDFHKHGAKEKKSMPLKPVLGSLSTTYAQLKDKVIAMERWSEAIHRSHNVTRYQLAQATEQIATYIAKRTGLPAALPLSLLVPQPVSASAHTEHVFNGQGPSMTDVTEACPKAIGTDDTQGDIRGDSTKAIESPGPSACAAEPSTSELLEHAMASTAGPTRSNASLEGVPEDCKSYSVQMQSSRDAAEIMITIPAIEIDLFSKGALIKSSRERATILAVVQSEGRVEITP</sequence>
<dbReference type="Proteomes" id="UP000232323">
    <property type="component" value="Unassembled WGS sequence"/>
</dbReference>
<evidence type="ECO:0000256" key="1">
    <source>
        <dbReference type="ARBA" id="ARBA00004141"/>
    </source>
</evidence>
<dbReference type="EMBL" id="BEGY01000087">
    <property type="protein sequence ID" value="GAX82864.1"/>
    <property type="molecule type" value="Genomic_DNA"/>
</dbReference>
<feature type="region of interest" description="Disordered" evidence="5">
    <location>
        <begin position="738"/>
        <end position="778"/>
    </location>
</feature>
<accession>A0A250XIF7</accession>
<proteinExistence type="predicted"/>
<feature type="compositionally biased region" description="Basic and acidic residues" evidence="5">
    <location>
        <begin position="758"/>
        <end position="771"/>
    </location>
</feature>
<dbReference type="PANTHER" id="PTHR10877">
    <property type="entry name" value="POLYCYSTIN FAMILY MEMBER"/>
    <property type="match status" value="1"/>
</dbReference>
<feature type="domain" description="Polycystin cation channel PKD1/PKD2" evidence="7">
    <location>
        <begin position="345"/>
        <end position="486"/>
    </location>
</feature>
<dbReference type="GO" id="GO:0016020">
    <property type="term" value="C:membrane"/>
    <property type="evidence" value="ECO:0007669"/>
    <property type="project" value="UniProtKB-SubCell"/>
</dbReference>
<evidence type="ECO:0000256" key="4">
    <source>
        <dbReference type="ARBA" id="ARBA00023136"/>
    </source>
</evidence>
<dbReference type="InterPro" id="IPR013122">
    <property type="entry name" value="PKD1_2_channel"/>
</dbReference>
<feature type="compositionally biased region" description="Polar residues" evidence="5">
    <location>
        <begin position="573"/>
        <end position="591"/>
    </location>
</feature>
<keyword evidence="9" id="KW-1185">Reference proteome</keyword>
<dbReference type="InterPro" id="IPR051223">
    <property type="entry name" value="Polycystin"/>
</dbReference>
<protein>
    <recommendedName>
        <fullName evidence="7">Polycystin cation channel PKD1/PKD2 domain-containing protein</fullName>
    </recommendedName>
</protein>
<feature type="transmembrane region" description="Helical" evidence="6">
    <location>
        <begin position="438"/>
        <end position="466"/>
    </location>
</feature>
<organism evidence="8 9">
    <name type="scientific">Chlamydomonas eustigma</name>
    <dbReference type="NCBI Taxonomy" id="1157962"/>
    <lineage>
        <taxon>Eukaryota</taxon>
        <taxon>Viridiplantae</taxon>
        <taxon>Chlorophyta</taxon>
        <taxon>core chlorophytes</taxon>
        <taxon>Chlorophyceae</taxon>
        <taxon>CS clade</taxon>
        <taxon>Chlamydomonadales</taxon>
        <taxon>Chlamydomonadaceae</taxon>
        <taxon>Chlamydomonas</taxon>
    </lineage>
</organism>
<feature type="transmembrane region" description="Helical" evidence="6">
    <location>
        <begin position="387"/>
        <end position="409"/>
    </location>
</feature>
<evidence type="ECO:0000256" key="5">
    <source>
        <dbReference type="SAM" id="MobiDB-lite"/>
    </source>
</evidence>
<dbReference type="OrthoDB" id="548915at2759"/>
<comment type="caution">
    <text evidence="8">The sequence shown here is derived from an EMBL/GenBank/DDBJ whole genome shotgun (WGS) entry which is preliminary data.</text>
</comment>
<feature type="transmembrane region" description="Helical" evidence="6">
    <location>
        <begin position="189"/>
        <end position="208"/>
    </location>
</feature>
<reference evidence="8 9" key="1">
    <citation type="submission" date="2017-08" db="EMBL/GenBank/DDBJ databases">
        <title>Acidophilic green algal genome provides insights into adaptation to an acidic environment.</title>
        <authorList>
            <person name="Hirooka S."/>
            <person name="Hirose Y."/>
            <person name="Kanesaki Y."/>
            <person name="Higuchi S."/>
            <person name="Fujiwara T."/>
            <person name="Onuma R."/>
            <person name="Era A."/>
            <person name="Ohbayashi R."/>
            <person name="Uzuka A."/>
            <person name="Nozaki H."/>
            <person name="Yoshikawa H."/>
            <person name="Miyagishima S.Y."/>
        </authorList>
    </citation>
    <scope>NUCLEOTIDE SEQUENCE [LARGE SCALE GENOMIC DNA]</scope>
    <source>
        <strain evidence="8 9">NIES-2499</strain>
    </source>
</reference>
<evidence type="ECO:0000256" key="3">
    <source>
        <dbReference type="ARBA" id="ARBA00022989"/>
    </source>
</evidence>
<dbReference type="PANTHER" id="PTHR10877:SF183">
    <property type="entry name" value="AT14535P-RELATED"/>
    <property type="match status" value="1"/>
</dbReference>
<gene>
    <name evidence="8" type="ORF">CEUSTIGMA_g10291.t1</name>
</gene>
<dbReference type="Pfam" id="PF08016">
    <property type="entry name" value="PKD_channel"/>
    <property type="match status" value="1"/>
</dbReference>
<feature type="transmembrane region" description="Helical" evidence="6">
    <location>
        <begin position="473"/>
        <end position="491"/>
    </location>
</feature>
<evidence type="ECO:0000259" key="7">
    <source>
        <dbReference type="Pfam" id="PF08016"/>
    </source>
</evidence>
<keyword evidence="4 6" id="KW-0472">Membrane</keyword>
<dbReference type="AlphaFoldDB" id="A0A250XIF7"/>
<keyword evidence="3 6" id="KW-1133">Transmembrane helix</keyword>